<protein>
    <submittedName>
        <fullName evidence="2">Uncharacterized protein</fullName>
    </submittedName>
</protein>
<gene>
    <name evidence="2" type="ORF">Poly41_64400</name>
</gene>
<dbReference type="RefSeq" id="WP_197231867.1">
    <property type="nucleotide sequence ID" value="NZ_SJPV01000019.1"/>
</dbReference>
<organism evidence="2 3">
    <name type="scientific">Novipirellula artificiosorum</name>
    <dbReference type="NCBI Taxonomy" id="2528016"/>
    <lineage>
        <taxon>Bacteria</taxon>
        <taxon>Pseudomonadati</taxon>
        <taxon>Planctomycetota</taxon>
        <taxon>Planctomycetia</taxon>
        <taxon>Pirellulales</taxon>
        <taxon>Pirellulaceae</taxon>
        <taxon>Novipirellula</taxon>
    </lineage>
</organism>
<proteinExistence type="predicted"/>
<sequence length="57" mass="6017">MKYLTSLLALMLLTAVIGCGEKKAGVVADPDEYEQYETPPGAMEQAQKEAQAAAQGS</sequence>
<feature type="region of interest" description="Disordered" evidence="1">
    <location>
        <begin position="37"/>
        <end position="57"/>
    </location>
</feature>
<dbReference type="AlphaFoldDB" id="A0A5C6D5H5"/>
<dbReference type="Proteomes" id="UP000319143">
    <property type="component" value="Unassembled WGS sequence"/>
</dbReference>
<comment type="caution">
    <text evidence="2">The sequence shown here is derived from an EMBL/GenBank/DDBJ whole genome shotgun (WGS) entry which is preliminary data.</text>
</comment>
<reference evidence="2 3" key="1">
    <citation type="submission" date="2019-02" db="EMBL/GenBank/DDBJ databases">
        <title>Deep-cultivation of Planctomycetes and their phenomic and genomic characterization uncovers novel biology.</title>
        <authorList>
            <person name="Wiegand S."/>
            <person name="Jogler M."/>
            <person name="Boedeker C."/>
            <person name="Pinto D."/>
            <person name="Vollmers J."/>
            <person name="Rivas-Marin E."/>
            <person name="Kohn T."/>
            <person name="Peeters S.H."/>
            <person name="Heuer A."/>
            <person name="Rast P."/>
            <person name="Oberbeckmann S."/>
            <person name="Bunk B."/>
            <person name="Jeske O."/>
            <person name="Meyerdierks A."/>
            <person name="Storesund J.E."/>
            <person name="Kallscheuer N."/>
            <person name="Luecker S."/>
            <person name="Lage O.M."/>
            <person name="Pohl T."/>
            <person name="Merkel B.J."/>
            <person name="Hornburger P."/>
            <person name="Mueller R.-W."/>
            <person name="Bruemmer F."/>
            <person name="Labrenz M."/>
            <person name="Spormann A.M."/>
            <person name="Op Den Camp H."/>
            <person name="Overmann J."/>
            <person name="Amann R."/>
            <person name="Jetten M.S.M."/>
            <person name="Mascher T."/>
            <person name="Medema M.H."/>
            <person name="Devos D.P."/>
            <person name="Kaster A.-K."/>
            <person name="Ovreas L."/>
            <person name="Rohde M."/>
            <person name="Galperin M.Y."/>
            <person name="Jogler C."/>
        </authorList>
    </citation>
    <scope>NUCLEOTIDE SEQUENCE [LARGE SCALE GENOMIC DNA]</scope>
    <source>
        <strain evidence="2 3">Poly41</strain>
    </source>
</reference>
<evidence type="ECO:0000313" key="3">
    <source>
        <dbReference type="Proteomes" id="UP000319143"/>
    </source>
</evidence>
<evidence type="ECO:0000256" key="1">
    <source>
        <dbReference type="SAM" id="MobiDB-lite"/>
    </source>
</evidence>
<keyword evidence="3" id="KW-1185">Reference proteome</keyword>
<feature type="compositionally biased region" description="Low complexity" evidence="1">
    <location>
        <begin position="42"/>
        <end position="57"/>
    </location>
</feature>
<dbReference type="EMBL" id="SJPV01000019">
    <property type="protein sequence ID" value="TWU30971.1"/>
    <property type="molecule type" value="Genomic_DNA"/>
</dbReference>
<evidence type="ECO:0000313" key="2">
    <source>
        <dbReference type="EMBL" id="TWU30971.1"/>
    </source>
</evidence>
<accession>A0A5C6D5H5</accession>
<name>A0A5C6D5H5_9BACT</name>
<dbReference type="PROSITE" id="PS51257">
    <property type="entry name" value="PROKAR_LIPOPROTEIN"/>
    <property type="match status" value="1"/>
</dbReference>